<dbReference type="EMBL" id="CADEPI010000457">
    <property type="protein sequence ID" value="CAB3386143.1"/>
    <property type="molecule type" value="Genomic_DNA"/>
</dbReference>
<feature type="region of interest" description="Disordered" evidence="3">
    <location>
        <begin position="219"/>
        <end position="245"/>
    </location>
</feature>
<dbReference type="AlphaFoldDB" id="A0A8S1DZZ3"/>
<proteinExistence type="predicted"/>
<keyword evidence="2" id="KW-0040">ANK repeat</keyword>
<evidence type="ECO:0000256" key="2">
    <source>
        <dbReference type="ARBA" id="ARBA00023043"/>
    </source>
</evidence>
<dbReference type="Proteomes" id="UP000494165">
    <property type="component" value="Unassembled WGS sequence"/>
</dbReference>
<organism evidence="4 5">
    <name type="scientific">Cloeon dipterum</name>
    <dbReference type="NCBI Taxonomy" id="197152"/>
    <lineage>
        <taxon>Eukaryota</taxon>
        <taxon>Metazoa</taxon>
        <taxon>Ecdysozoa</taxon>
        <taxon>Arthropoda</taxon>
        <taxon>Hexapoda</taxon>
        <taxon>Insecta</taxon>
        <taxon>Pterygota</taxon>
        <taxon>Palaeoptera</taxon>
        <taxon>Ephemeroptera</taxon>
        <taxon>Pisciforma</taxon>
        <taxon>Baetidae</taxon>
        <taxon>Cloeon</taxon>
    </lineage>
</organism>
<dbReference type="SUPFAM" id="SSF48403">
    <property type="entry name" value="Ankyrin repeat"/>
    <property type="match status" value="1"/>
</dbReference>
<dbReference type="SMART" id="SM00248">
    <property type="entry name" value="ANK"/>
    <property type="match status" value="5"/>
</dbReference>
<keyword evidence="5" id="KW-1185">Reference proteome</keyword>
<dbReference type="InterPro" id="IPR036770">
    <property type="entry name" value="Ankyrin_rpt-contain_sf"/>
</dbReference>
<feature type="compositionally biased region" description="Polar residues" evidence="3">
    <location>
        <begin position="12"/>
        <end position="21"/>
    </location>
</feature>
<feature type="region of interest" description="Disordered" evidence="3">
    <location>
        <begin position="61"/>
        <end position="90"/>
    </location>
</feature>
<dbReference type="PANTHER" id="PTHR24198">
    <property type="entry name" value="ANKYRIN REPEAT AND PROTEIN KINASE DOMAIN-CONTAINING PROTEIN"/>
    <property type="match status" value="1"/>
</dbReference>
<dbReference type="InterPro" id="IPR002110">
    <property type="entry name" value="Ankyrin_rpt"/>
</dbReference>
<evidence type="ECO:0000256" key="1">
    <source>
        <dbReference type="ARBA" id="ARBA00022737"/>
    </source>
</evidence>
<reference evidence="4 5" key="1">
    <citation type="submission" date="2020-04" db="EMBL/GenBank/DDBJ databases">
        <authorList>
            <person name="Alioto T."/>
            <person name="Alioto T."/>
            <person name="Gomez Garrido J."/>
        </authorList>
    </citation>
    <scope>NUCLEOTIDE SEQUENCE [LARGE SCALE GENOMIC DNA]</scope>
</reference>
<dbReference type="PANTHER" id="PTHR24198:SF165">
    <property type="entry name" value="ANKYRIN REPEAT-CONTAINING PROTEIN-RELATED"/>
    <property type="match status" value="1"/>
</dbReference>
<dbReference type="Pfam" id="PF12796">
    <property type="entry name" value="Ank_2"/>
    <property type="match status" value="1"/>
</dbReference>
<protein>
    <submittedName>
        <fullName evidence="4">Uncharacterized protein</fullName>
    </submittedName>
</protein>
<dbReference type="OrthoDB" id="6431538at2759"/>
<keyword evidence="1" id="KW-0677">Repeat</keyword>
<evidence type="ECO:0000313" key="5">
    <source>
        <dbReference type="Proteomes" id="UP000494165"/>
    </source>
</evidence>
<dbReference type="Gene3D" id="1.25.40.20">
    <property type="entry name" value="Ankyrin repeat-containing domain"/>
    <property type="match status" value="1"/>
</dbReference>
<accession>A0A8S1DZZ3</accession>
<feature type="compositionally biased region" description="Basic and acidic residues" evidence="3">
    <location>
        <begin position="33"/>
        <end position="46"/>
    </location>
</feature>
<feature type="region of interest" description="Disordered" evidence="3">
    <location>
        <begin position="1"/>
        <end position="46"/>
    </location>
</feature>
<name>A0A8S1DZZ3_9INSE</name>
<evidence type="ECO:0000256" key="3">
    <source>
        <dbReference type="SAM" id="MobiDB-lite"/>
    </source>
</evidence>
<evidence type="ECO:0000313" key="4">
    <source>
        <dbReference type="EMBL" id="CAB3386143.1"/>
    </source>
</evidence>
<feature type="region of interest" description="Disordered" evidence="3">
    <location>
        <begin position="512"/>
        <end position="535"/>
    </location>
</feature>
<gene>
    <name evidence="4" type="ORF">CLODIP_2_CD01409</name>
</gene>
<sequence>MSPKPLVRVQPTVRQPFSSNAVPPPKQAENTQEEAHAPLPDHKQQEEIIIPIPKSKLLAPIDSASRSSVKPPPPIDPRKELKEKRKPRQSQNFVARPSLVYRAEEVCRGEKRNNLSWRLIPIEASTGGISLLHVASLLTEFEEYIGTEYYSEFVAYDRAGNSSDFRLPQETENAGSIYEKAIELAAEELMKFCSDFSWLKEKLSNKQLEICALESKESAPVEEDMESNKKNPKCDQTPDSESEKRLEFNGLTRLDEKLNFIEQNRGDIPPVLFAAKYADEEVCRKLIADGADVSKILDKIGANALHYVGMNISSGSELVKLFHRHGAKIDDKDKNKQTPLEYALQKKNYEVSIKLFELLKEKVNFNGNILDWCINLNALEFCKFVFEKDASLSKVKTDNLLIRAVERADEKLCRWLFKACLADVDLDSDQDSNWKEEILFAAAKNLEHGAKITHFLLGNYEINLEGTSLYLNHTPYTQAMAMGNSGVANALLIHGAILEVDIDPETARQIYRNMGNEEETRESSTRSSRYSSNDN</sequence>
<feature type="compositionally biased region" description="Low complexity" evidence="3">
    <location>
        <begin position="525"/>
        <end position="535"/>
    </location>
</feature>
<comment type="caution">
    <text evidence="4">The sequence shown here is derived from an EMBL/GenBank/DDBJ whole genome shotgun (WGS) entry which is preliminary data.</text>
</comment>